<evidence type="ECO:0000313" key="6">
    <source>
        <dbReference type="EMBL" id="KZP18158.1"/>
    </source>
</evidence>
<accession>A0A166GTT3</accession>
<gene>
    <name evidence="6" type="ORF">FIBSPDRAFT_864086</name>
</gene>
<evidence type="ECO:0000256" key="4">
    <source>
        <dbReference type="PROSITE-ProRule" id="PRU00134"/>
    </source>
</evidence>
<dbReference type="AlphaFoldDB" id="A0A166GTT3"/>
<keyword evidence="3" id="KW-0862">Zinc</keyword>
<keyword evidence="1" id="KW-0479">Metal-binding</keyword>
<dbReference type="STRING" id="436010.A0A166GTT3"/>
<dbReference type="Pfam" id="PF01753">
    <property type="entry name" value="zf-MYND"/>
    <property type="match status" value="1"/>
</dbReference>
<dbReference type="EMBL" id="KV417575">
    <property type="protein sequence ID" value="KZP18158.1"/>
    <property type="molecule type" value="Genomic_DNA"/>
</dbReference>
<name>A0A166GTT3_9AGAM</name>
<evidence type="ECO:0000313" key="7">
    <source>
        <dbReference type="Proteomes" id="UP000076532"/>
    </source>
</evidence>
<dbReference type="Proteomes" id="UP000076532">
    <property type="component" value="Unassembled WGS sequence"/>
</dbReference>
<reference evidence="6 7" key="1">
    <citation type="journal article" date="2016" name="Mol. Biol. Evol.">
        <title>Comparative Genomics of Early-Diverging Mushroom-Forming Fungi Provides Insights into the Origins of Lignocellulose Decay Capabilities.</title>
        <authorList>
            <person name="Nagy L.G."/>
            <person name="Riley R."/>
            <person name="Tritt A."/>
            <person name="Adam C."/>
            <person name="Daum C."/>
            <person name="Floudas D."/>
            <person name="Sun H."/>
            <person name="Yadav J.S."/>
            <person name="Pangilinan J."/>
            <person name="Larsson K.H."/>
            <person name="Matsuura K."/>
            <person name="Barry K."/>
            <person name="Labutti K."/>
            <person name="Kuo R."/>
            <person name="Ohm R.A."/>
            <person name="Bhattacharya S.S."/>
            <person name="Shirouzu T."/>
            <person name="Yoshinaga Y."/>
            <person name="Martin F.M."/>
            <person name="Grigoriev I.V."/>
            <person name="Hibbett D.S."/>
        </authorList>
    </citation>
    <scope>NUCLEOTIDE SEQUENCE [LARGE SCALE GENOMIC DNA]</scope>
    <source>
        <strain evidence="6 7">CBS 109695</strain>
    </source>
</reference>
<keyword evidence="7" id="KW-1185">Reference proteome</keyword>
<sequence length="233" mass="26179">MSTKKQMMRCSNPLCHTSGSEIKLQACARCKLTRYCSKECQRIHWNAHKPGCQMTVEHAEALENPLNPNHLVPLPDGITLKELDTRLEKWITWHNPTLMGATIHALTLPTDINRARTHILNVTVRPRPLSEHGGNVSKYFKIITAEPLEVATAMTYSEPWPGSLVWLQTMREEQEAGGRGTVAAIGVICKPLGVQIVPFGSLKRLSSLQVLPNWKEIMINDTTNGKKFTRFGY</sequence>
<evidence type="ECO:0000256" key="3">
    <source>
        <dbReference type="ARBA" id="ARBA00022833"/>
    </source>
</evidence>
<dbReference type="SUPFAM" id="SSF144232">
    <property type="entry name" value="HIT/MYND zinc finger-like"/>
    <property type="match status" value="1"/>
</dbReference>
<protein>
    <recommendedName>
        <fullName evidence="5">MYND-type domain-containing protein</fullName>
    </recommendedName>
</protein>
<dbReference type="PROSITE" id="PS50865">
    <property type="entry name" value="ZF_MYND_2"/>
    <property type="match status" value="1"/>
</dbReference>
<feature type="domain" description="MYND-type" evidence="5">
    <location>
        <begin position="15"/>
        <end position="52"/>
    </location>
</feature>
<evidence type="ECO:0000259" key="5">
    <source>
        <dbReference type="PROSITE" id="PS50865"/>
    </source>
</evidence>
<dbReference type="GO" id="GO:0008270">
    <property type="term" value="F:zinc ion binding"/>
    <property type="evidence" value="ECO:0007669"/>
    <property type="project" value="UniProtKB-KW"/>
</dbReference>
<dbReference type="InterPro" id="IPR002893">
    <property type="entry name" value="Znf_MYND"/>
</dbReference>
<dbReference type="Gene3D" id="6.10.140.2220">
    <property type="match status" value="1"/>
</dbReference>
<proteinExistence type="predicted"/>
<evidence type="ECO:0000256" key="1">
    <source>
        <dbReference type="ARBA" id="ARBA00022723"/>
    </source>
</evidence>
<evidence type="ECO:0000256" key="2">
    <source>
        <dbReference type="ARBA" id="ARBA00022771"/>
    </source>
</evidence>
<keyword evidence="2 4" id="KW-0863">Zinc-finger</keyword>
<dbReference type="OrthoDB" id="432970at2759"/>
<organism evidence="6 7">
    <name type="scientific">Athelia psychrophila</name>
    <dbReference type="NCBI Taxonomy" id="1759441"/>
    <lineage>
        <taxon>Eukaryota</taxon>
        <taxon>Fungi</taxon>
        <taxon>Dikarya</taxon>
        <taxon>Basidiomycota</taxon>
        <taxon>Agaricomycotina</taxon>
        <taxon>Agaricomycetes</taxon>
        <taxon>Agaricomycetidae</taxon>
        <taxon>Atheliales</taxon>
        <taxon>Atheliaceae</taxon>
        <taxon>Athelia</taxon>
    </lineage>
</organism>